<dbReference type="InterPro" id="IPR036594">
    <property type="entry name" value="Meth_synthase_dom"/>
</dbReference>
<keyword evidence="7" id="KW-1185">Reference proteome</keyword>
<dbReference type="CDD" id="cd02070">
    <property type="entry name" value="corrinoid_protein_B12-BD"/>
    <property type="match status" value="1"/>
</dbReference>
<evidence type="ECO:0000313" key="6">
    <source>
        <dbReference type="EMBL" id="GGG07218.1"/>
    </source>
</evidence>
<dbReference type="GO" id="GO:0046653">
    <property type="term" value="P:tetrahydrofolate metabolic process"/>
    <property type="evidence" value="ECO:0007669"/>
    <property type="project" value="TreeGrafter"/>
</dbReference>
<organism evidence="6 7">
    <name type="scientific">Paenibacillus albidus</name>
    <dbReference type="NCBI Taxonomy" id="2041023"/>
    <lineage>
        <taxon>Bacteria</taxon>
        <taxon>Bacillati</taxon>
        <taxon>Bacillota</taxon>
        <taxon>Bacilli</taxon>
        <taxon>Bacillales</taxon>
        <taxon>Paenibacillaceae</taxon>
        <taxon>Paenibacillus</taxon>
    </lineage>
</organism>
<dbReference type="GO" id="GO:0031419">
    <property type="term" value="F:cobalamin binding"/>
    <property type="evidence" value="ECO:0007669"/>
    <property type="project" value="InterPro"/>
</dbReference>
<feature type="domain" description="B12-binding N-terminal" evidence="5">
    <location>
        <begin position="1"/>
        <end position="64"/>
    </location>
</feature>
<dbReference type="GO" id="GO:0005829">
    <property type="term" value="C:cytosol"/>
    <property type="evidence" value="ECO:0007669"/>
    <property type="project" value="TreeGrafter"/>
</dbReference>
<dbReference type="Pfam" id="PF02310">
    <property type="entry name" value="B12-binding"/>
    <property type="match status" value="1"/>
</dbReference>
<sequence length="190" mass="20859">MAITSNINPFEILNRALIKAMENIGEAIKKREIFIPEMMIAAKAMNAGLEILKPELAGRSNDNIGKVVIGTVQGDLHDIGKNLVTIMMRGLGIEVIDLGVNVSPEMFVNKAEEAQARIVCMSALLTTTMTGMKEVIEEFKRRDIRQKYIFMVGGSPVTPAFAEEINADFYTPDAVSAAELAKKLLIEMQS</sequence>
<protein>
    <submittedName>
        <fullName evidence="6">Corrinoid methyltransferase</fullName>
    </submittedName>
</protein>
<dbReference type="PANTHER" id="PTHR45833:SF1">
    <property type="entry name" value="METHIONINE SYNTHASE"/>
    <property type="match status" value="1"/>
</dbReference>
<feature type="domain" description="B12-binding" evidence="4">
    <location>
        <begin position="64"/>
        <end position="190"/>
    </location>
</feature>
<dbReference type="Proteomes" id="UP000637643">
    <property type="component" value="Unassembled WGS sequence"/>
</dbReference>
<dbReference type="Gene3D" id="3.40.50.280">
    <property type="entry name" value="Cobalamin-binding domain"/>
    <property type="match status" value="1"/>
</dbReference>
<dbReference type="GO" id="GO:0046872">
    <property type="term" value="F:metal ion binding"/>
    <property type="evidence" value="ECO:0007669"/>
    <property type="project" value="UniProtKB-KW"/>
</dbReference>
<evidence type="ECO:0000256" key="3">
    <source>
        <dbReference type="ARBA" id="ARBA00023285"/>
    </source>
</evidence>
<evidence type="ECO:0000256" key="2">
    <source>
        <dbReference type="ARBA" id="ARBA00022723"/>
    </source>
</evidence>
<dbReference type="SUPFAM" id="SSF47644">
    <property type="entry name" value="Methionine synthase domain"/>
    <property type="match status" value="1"/>
</dbReference>
<keyword evidence="2" id="KW-0479">Metal-binding</keyword>
<reference evidence="6" key="1">
    <citation type="journal article" date="2014" name="Int. J. Syst. Evol. Microbiol.">
        <title>Complete genome sequence of Corynebacterium casei LMG S-19264T (=DSM 44701T), isolated from a smear-ripened cheese.</title>
        <authorList>
            <consortium name="US DOE Joint Genome Institute (JGI-PGF)"/>
            <person name="Walter F."/>
            <person name="Albersmeier A."/>
            <person name="Kalinowski J."/>
            <person name="Ruckert C."/>
        </authorList>
    </citation>
    <scope>NUCLEOTIDE SEQUENCE</scope>
    <source>
        <strain evidence="6">CGMCC 1.16134</strain>
    </source>
</reference>
<evidence type="ECO:0000259" key="4">
    <source>
        <dbReference type="PROSITE" id="PS51332"/>
    </source>
</evidence>
<evidence type="ECO:0000256" key="1">
    <source>
        <dbReference type="ARBA" id="ARBA00010854"/>
    </source>
</evidence>
<keyword evidence="3" id="KW-0170">Cobalt</keyword>
<reference evidence="6" key="2">
    <citation type="submission" date="2020-09" db="EMBL/GenBank/DDBJ databases">
        <authorList>
            <person name="Sun Q."/>
            <person name="Zhou Y."/>
        </authorList>
    </citation>
    <scope>NUCLEOTIDE SEQUENCE</scope>
    <source>
        <strain evidence="6">CGMCC 1.16134</strain>
    </source>
</reference>
<dbReference type="InterPro" id="IPR003759">
    <property type="entry name" value="Cbl-bd_cap"/>
</dbReference>
<comment type="similarity">
    <text evidence="1">Belongs to the methylamine corrinoid protein family.</text>
</comment>
<name>A0A917D3J3_9BACL</name>
<dbReference type="GO" id="GO:0008705">
    <property type="term" value="F:methionine synthase activity"/>
    <property type="evidence" value="ECO:0007669"/>
    <property type="project" value="TreeGrafter"/>
</dbReference>
<dbReference type="InterPro" id="IPR006158">
    <property type="entry name" value="Cobalamin-bd"/>
</dbReference>
<dbReference type="GO" id="GO:0050667">
    <property type="term" value="P:homocysteine metabolic process"/>
    <property type="evidence" value="ECO:0007669"/>
    <property type="project" value="TreeGrafter"/>
</dbReference>
<dbReference type="Gene3D" id="1.10.1240.10">
    <property type="entry name" value="Methionine synthase domain"/>
    <property type="match status" value="1"/>
</dbReference>
<dbReference type="Pfam" id="PF02607">
    <property type="entry name" value="B12-binding_2"/>
    <property type="match status" value="1"/>
</dbReference>
<keyword evidence="6" id="KW-0808">Transferase</keyword>
<dbReference type="SMART" id="SM01018">
    <property type="entry name" value="B12-binding_2"/>
    <property type="match status" value="1"/>
</dbReference>
<gene>
    <name evidence="6" type="ORF">GCM10010912_59840</name>
</gene>
<dbReference type="SUPFAM" id="SSF52242">
    <property type="entry name" value="Cobalamin (vitamin B12)-binding domain"/>
    <property type="match status" value="1"/>
</dbReference>
<proteinExistence type="inferred from homology"/>
<keyword evidence="6" id="KW-0489">Methyltransferase</keyword>
<comment type="caution">
    <text evidence="6">The sequence shown here is derived from an EMBL/GenBank/DDBJ whole genome shotgun (WGS) entry which is preliminary data.</text>
</comment>
<dbReference type="InterPro" id="IPR036724">
    <property type="entry name" value="Cobalamin-bd_sf"/>
</dbReference>
<accession>A0A917D3J3</accession>
<evidence type="ECO:0000313" key="7">
    <source>
        <dbReference type="Proteomes" id="UP000637643"/>
    </source>
</evidence>
<dbReference type="EMBL" id="BMKR01000042">
    <property type="protein sequence ID" value="GGG07218.1"/>
    <property type="molecule type" value="Genomic_DNA"/>
</dbReference>
<dbReference type="AlphaFoldDB" id="A0A917D3J3"/>
<dbReference type="PROSITE" id="PS51332">
    <property type="entry name" value="B12_BINDING"/>
    <property type="match status" value="1"/>
</dbReference>
<dbReference type="InterPro" id="IPR050554">
    <property type="entry name" value="Met_Synthase/Corrinoid"/>
</dbReference>
<dbReference type="GO" id="GO:0032259">
    <property type="term" value="P:methylation"/>
    <property type="evidence" value="ECO:0007669"/>
    <property type="project" value="UniProtKB-KW"/>
</dbReference>
<dbReference type="PANTHER" id="PTHR45833">
    <property type="entry name" value="METHIONINE SYNTHASE"/>
    <property type="match status" value="1"/>
</dbReference>
<dbReference type="FunFam" id="3.40.50.280:FF:000003">
    <property type="entry name" value="Dimethylamine methyltransferase corrinoid protein"/>
    <property type="match status" value="1"/>
</dbReference>
<dbReference type="PROSITE" id="PS51337">
    <property type="entry name" value="B12_BINDING_NTER"/>
    <property type="match status" value="1"/>
</dbReference>
<evidence type="ECO:0000259" key="5">
    <source>
        <dbReference type="PROSITE" id="PS51337"/>
    </source>
</evidence>